<evidence type="ECO:0000259" key="11">
    <source>
        <dbReference type="PROSITE" id="PS51198"/>
    </source>
</evidence>
<feature type="binding site" evidence="10">
    <location>
        <begin position="27"/>
        <end position="34"/>
    </location>
    <ligand>
        <name>ATP</name>
        <dbReference type="ChEBI" id="CHEBI:30616"/>
    </ligand>
</feature>
<dbReference type="PROSITE" id="PS51217">
    <property type="entry name" value="UVRD_HELICASE_CTER"/>
    <property type="match status" value="1"/>
</dbReference>
<dbReference type="HOGENOM" id="CLU_004585_5_8_5"/>
<evidence type="ECO:0000256" key="7">
    <source>
        <dbReference type="ARBA" id="ARBA00034617"/>
    </source>
</evidence>
<dbReference type="GO" id="GO:0003677">
    <property type="term" value="F:DNA binding"/>
    <property type="evidence" value="ECO:0007669"/>
    <property type="project" value="InterPro"/>
</dbReference>
<dbReference type="Gene3D" id="1.10.486.10">
    <property type="entry name" value="PCRA, domain 4"/>
    <property type="match status" value="1"/>
</dbReference>
<dbReference type="EMBL" id="ADVL01000059">
    <property type="protein sequence ID" value="EFH13492.1"/>
    <property type="molecule type" value="Genomic_DNA"/>
</dbReference>
<sequence length="634" mass="68122">MSEAHLDGLNPAQRAAVLAEAPVLVLAGAGSGKTETLTRRVADLILRRGEAPDRLLCITFTTKAAAEMRTRLAARLGPDAVPRWVGTFHAVMARLLVEQGGGVPGLPPGFAILSAAEARATLMQLAGSSDAQEGATLAEIVSLMKGRLARTPHGPAFARFEPALLAQAAALLPDYQQALAARGAVDFDDLIALPVRAMQEDPALAARWASRWSEILVDEYQDTNVAQHRLVQLLARPHSRVFAVGDDTQSIYGWRGAEVAQLRNFNRFYPTAPEPLRLEVNYRSTRRILLAANAVAAQDRQALRKTLRPAEAQAPAGPPIILSPADTAEEEGQAAAARIATLRRASPDRPWSDHAVLLRAGFLAEPILAALRQAGIPARQLGEREPDPPREILAAQAWLRLGLSFRDGEWDATADDAFRRACAYPKRGISGALFARLREHAAGQGRALAAAVPDLPATPEERALLEGVVQTAQSIAGDMAKRRPRPADALQLAAARAGLAVGLREAPPALIAAWEAAFAAAAQSPSLPAYLDALALGTATGDGTAPDAVLLMTLHRAKGLEFTHVLMPGLEEGVFPHFKAEAQGALAEERRLFYVGLTRAKQSLWLSWVKRRREWNARPSRFLDDIPAQLFHAA</sequence>
<dbReference type="PANTHER" id="PTHR11070:SF59">
    <property type="entry name" value="DNA 3'-5' HELICASE"/>
    <property type="match status" value="1"/>
</dbReference>
<dbReference type="InterPro" id="IPR014016">
    <property type="entry name" value="UvrD-like_ATP-bd"/>
</dbReference>
<dbReference type="CDD" id="cd18807">
    <property type="entry name" value="SF1_C_UvrD"/>
    <property type="match status" value="1"/>
</dbReference>
<feature type="domain" description="UvrD-like helicase ATP-binding" evidence="11">
    <location>
        <begin position="6"/>
        <end position="285"/>
    </location>
</feature>
<keyword evidence="14" id="KW-1185">Reference proteome</keyword>
<dbReference type="CDD" id="cd17932">
    <property type="entry name" value="DEXQc_UvrD"/>
    <property type="match status" value="1"/>
</dbReference>
<evidence type="ECO:0000256" key="2">
    <source>
        <dbReference type="ARBA" id="ARBA00022741"/>
    </source>
</evidence>
<comment type="caution">
    <text evidence="13">The sequence shown here is derived from an EMBL/GenBank/DDBJ whole genome shotgun (WGS) entry which is preliminary data.</text>
</comment>
<dbReference type="Pfam" id="PF00580">
    <property type="entry name" value="UvrD-helicase"/>
    <property type="match status" value="1"/>
</dbReference>
<dbReference type="AlphaFoldDB" id="D5RGT1"/>
<evidence type="ECO:0000256" key="10">
    <source>
        <dbReference type="PROSITE-ProRule" id="PRU00560"/>
    </source>
</evidence>
<evidence type="ECO:0000256" key="6">
    <source>
        <dbReference type="ARBA" id="ARBA00023235"/>
    </source>
</evidence>
<evidence type="ECO:0000256" key="4">
    <source>
        <dbReference type="ARBA" id="ARBA00022806"/>
    </source>
</evidence>
<dbReference type="GO" id="GO:0005829">
    <property type="term" value="C:cytosol"/>
    <property type="evidence" value="ECO:0007669"/>
    <property type="project" value="TreeGrafter"/>
</dbReference>
<evidence type="ECO:0000256" key="8">
    <source>
        <dbReference type="ARBA" id="ARBA00034808"/>
    </source>
</evidence>
<keyword evidence="5 10" id="KW-0067">ATP-binding</keyword>
<keyword evidence="2 10" id="KW-0547">Nucleotide-binding</keyword>
<dbReference type="SUPFAM" id="SSF52540">
    <property type="entry name" value="P-loop containing nucleoside triphosphate hydrolases"/>
    <property type="match status" value="1"/>
</dbReference>
<dbReference type="PANTHER" id="PTHR11070">
    <property type="entry name" value="UVRD / RECB / PCRA DNA HELICASE FAMILY MEMBER"/>
    <property type="match status" value="1"/>
</dbReference>
<dbReference type="Proteomes" id="UP000005324">
    <property type="component" value="Unassembled WGS sequence"/>
</dbReference>
<dbReference type="InterPro" id="IPR014017">
    <property type="entry name" value="DNA_helicase_UvrD-like_C"/>
</dbReference>
<dbReference type="Gene3D" id="3.40.50.300">
    <property type="entry name" value="P-loop containing nucleotide triphosphate hydrolases"/>
    <property type="match status" value="2"/>
</dbReference>
<dbReference type="InterPro" id="IPR027417">
    <property type="entry name" value="P-loop_NTPase"/>
</dbReference>
<dbReference type="OrthoDB" id="7231145at2"/>
<dbReference type="GO" id="GO:0000725">
    <property type="term" value="P:recombinational repair"/>
    <property type="evidence" value="ECO:0007669"/>
    <property type="project" value="TreeGrafter"/>
</dbReference>
<dbReference type="RefSeq" id="WP_007005541.1">
    <property type="nucleotide sequence ID" value="NZ_GG770783.1"/>
</dbReference>
<keyword evidence="4 10" id="KW-0347">Helicase</keyword>
<name>D5RGT1_9PROT</name>
<dbReference type="EC" id="5.6.2.4" evidence="8"/>
<gene>
    <name evidence="13" type="primary">rep</name>
    <name evidence="13" type="ORF">HMPREF0731_0290</name>
</gene>
<dbReference type="PROSITE" id="PS51198">
    <property type="entry name" value="UVRD_HELICASE_ATP_BIND"/>
    <property type="match status" value="1"/>
</dbReference>
<protein>
    <recommendedName>
        <fullName evidence="8">DNA 3'-5' helicase</fullName>
        <ecNumber evidence="8">5.6.2.4</ecNumber>
    </recommendedName>
</protein>
<dbReference type="Gene3D" id="1.10.10.160">
    <property type="match status" value="1"/>
</dbReference>
<dbReference type="InterPro" id="IPR013986">
    <property type="entry name" value="DExx_box_DNA_helicase_dom_sf"/>
</dbReference>
<keyword evidence="3 10" id="KW-0378">Hydrolase</keyword>
<dbReference type="Pfam" id="PF13361">
    <property type="entry name" value="UvrD_C"/>
    <property type="match status" value="2"/>
</dbReference>
<comment type="catalytic activity">
    <reaction evidence="7">
        <text>Couples ATP hydrolysis with the unwinding of duplex DNA by translocating in the 3'-5' direction.</text>
        <dbReference type="EC" id="5.6.2.4"/>
    </reaction>
</comment>
<evidence type="ECO:0000313" key="14">
    <source>
        <dbReference type="Proteomes" id="UP000005324"/>
    </source>
</evidence>
<proteinExistence type="inferred from homology"/>
<accession>D5RGT1</accession>
<evidence type="ECO:0000256" key="9">
    <source>
        <dbReference type="ARBA" id="ARBA00048988"/>
    </source>
</evidence>
<evidence type="ECO:0000256" key="3">
    <source>
        <dbReference type="ARBA" id="ARBA00022801"/>
    </source>
</evidence>
<comment type="catalytic activity">
    <reaction evidence="9">
        <text>ATP + H2O = ADP + phosphate + H(+)</text>
        <dbReference type="Rhea" id="RHEA:13065"/>
        <dbReference type="ChEBI" id="CHEBI:15377"/>
        <dbReference type="ChEBI" id="CHEBI:15378"/>
        <dbReference type="ChEBI" id="CHEBI:30616"/>
        <dbReference type="ChEBI" id="CHEBI:43474"/>
        <dbReference type="ChEBI" id="CHEBI:456216"/>
        <dbReference type="EC" id="5.6.2.4"/>
    </reaction>
</comment>
<evidence type="ECO:0000256" key="5">
    <source>
        <dbReference type="ARBA" id="ARBA00022840"/>
    </source>
</evidence>
<dbReference type="GO" id="GO:0016887">
    <property type="term" value="F:ATP hydrolysis activity"/>
    <property type="evidence" value="ECO:0007669"/>
    <property type="project" value="RHEA"/>
</dbReference>
<dbReference type="GO" id="GO:0043138">
    <property type="term" value="F:3'-5' DNA helicase activity"/>
    <property type="evidence" value="ECO:0007669"/>
    <property type="project" value="UniProtKB-EC"/>
</dbReference>
<dbReference type="InterPro" id="IPR000212">
    <property type="entry name" value="DNA_helicase_UvrD/REP"/>
</dbReference>
<evidence type="ECO:0000313" key="13">
    <source>
        <dbReference type="EMBL" id="EFH13492.1"/>
    </source>
</evidence>
<keyword evidence="6" id="KW-0413">Isomerase</keyword>
<comment type="similarity">
    <text evidence="1">Belongs to the helicase family. UvrD subfamily.</text>
</comment>
<evidence type="ECO:0000256" key="1">
    <source>
        <dbReference type="ARBA" id="ARBA00009922"/>
    </source>
</evidence>
<dbReference type="GO" id="GO:0005524">
    <property type="term" value="F:ATP binding"/>
    <property type="evidence" value="ECO:0007669"/>
    <property type="project" value="UniProtKB-UniRule"/>
</dbReference>
<reference evidence="13 14" key="1">
    <citation type="submission" date="2010-04" db="EMBL/GenBank/DDBJ databases">
        <authorList>
            <person name="Qin X."/>
            <person name="Bachman B."/>
            <person name="Battles P."/>
            <person name="Bell A."/>
            <person name="Bess C."/>
            <person name="Bickham C."/>
            <person name="Chaboub L."/>
            <person name="Chen D."/>
            <person name="Coyle M."/>
            <person name="Deiros D.R."/>
            <person name="Dinh H."/>
            <person name="Forbes L."/>
            <person name="Fowler G."/>
            <person name="Francisco L."/>
            <person name="Fu Q."/>
            <person name="Gubbala S."/>
            <person name="Hale W."/>
            <person name="Han Y."/>
            <person name="Hemphill L."/>
            <person name="Highlander S.K."/>
            <person name="Hirani K."/>
            <person name="Hogues M."/>
            <person name="Jackson L."/>
            <person name="Jakkamsetti A."/>
            <person name="Javaid M."/>
            <person name="Jiang H."/>
            <person name="Korchina V."/>
            <person name="Kovar C."/>
            <person name="Lara F."/>
            <person name="Lee S."/>
            <person name="Mata R."/>
            <person name="Mathew T."/>
            <person name="Moen C."/>
            <person name="Morales K."/>
            <person name="Munidasa M."/>
            <person name="Nazareth L."/>
            <person name="Ngo R."/>
            <person name="Nguyen L."/>
            <person name="Okwuonu G."/>
            <person name="Ongeri F."/>
            <person name="Patil S."/>
            <person name="Petrosino J."/>
            <person name="Pham C."/>
            <person name="Pham P."/>
            <person name="Pu L.-L."/>
            <person name="Puazo M."/>
            <person name="Raj R."/>
            <person name="Reid J."/>
            <person name="Rouhana J."/>
            <person name="Saada N."/>
            <person name="Shang Y."/>
            <person name="Simmons D."/>
            <person name="Thornton R."/>
            <person name="Warren J."/>
            <person name="Weissenberger G."/>
            <person name="Zhang J."/>
            <person name="Zhang L."/>
            <person name="Zhou C."/>
            <person name="Zhu D."/>
            <person name="Muzny D."/>
            <person name="Worley K."/>
            <person name="Gibbs R."/>
        </authorList>
    </citation>
    <scope>NUCLEOTIDE SEQUENCE [LARGE SCALE GENOMIC DNA]</scope>
    <source>
        <strain evidence="13 14">ATCC 49957</strain>
    </source>
</reference>
<evidence type="ECO:0000259" key="12">
    <source>
        <dbReference type="PROSITE" id="PS51217"/>
    </source>
</evidence>
<dbReference type="GO" id="GO:0033202">
    <property type="term" value="C:DNA helicase complex"/>
    <property type="evidence" value="ECO:0007669"/>
    <property type="project" value="TreeGrafter"/>
</dbReference>
<organism evidence="13 14">
    <name type="scientific">Pseudoroseomonas cervicalis ATCC 49957</name>
    <dbReference type="NCBI Taxonomy" id="525371"/>
    <lineage>
        <taxon>Bacteria</taxon>
        <taxon>Pseudomonadati</taxon>
        <taxon>Pseudomonadota</taxon>
        <taxon>Alphaproteobacteria</taxon>
        <taxon>Acetobacterales</taxon>
        <taxon>Roseomonadaceae</taxon>
        <taxon>Roseomonas</taxon>
    </lineage>
</organism>
<feature type="domain" description="UvrD-like helicase C-terminal" evidence="12">
    <location>
        <begin position="286"/>
        <end position="559"/>
    </location>
</feature>